<accession>A0A8J6M3I8</accession>
<dbReference type="Proteomes" id="UP000602260">
    <property type="component" value="Unassembled WGS sequence"/>
</dbReference>
<dbReference type="EMBL" id="JACOPN010000002">
    <property type="protein sequence ID" value="MBC5716508.1"/>
    <property type="molecule type" value="Genomic_DNA"/>
</dbReference>
<dbReference type="GO" id="GO:0006207">
    <property type="term" value="P:'de novo' pyrimidine nucleobase biosynthetic process"/>
    <property type="evidence" value="ECO:0007669"/>
    <property type="project" value="InterPro"/>
</dbReference>
<dbReference type="InterPro" id="IPR018089">
    <property type="entry name" value="OMPdecase_AS"/>
</dbReference>
<dbReference type="PANTHER" id="PTHR43375:SF1">
    <property type="entry name" value="OROTIDINE 5'-PHOSPHATE DECARBOXYLASE"/>
    <property type="match status" value="1"/>
</dbReference>
<dbReference type="Pfam" id="PF00215">
    <property type="entry name" value="OMPdecase"/>
    <property type="match status" value="1"/>
</dbReference>
<evidence type="ECO:0000256" key="3">
    <source>
        <dbReference type="ARBA" id="ARBA00022793"/>
    </source>
</evidence>
<dbReference type="InterPro" id="IPR013785">
    <property type="entry name" value="Aldolase_TIM"/>
</dbReference>
<organism evidence="9 10">
    <name type="scientific">Flintibacter faecis</name>
    <dbReference type="NCBI Taxonomy" id="2763047"/>
    <lineage>
        <taxon>Bacteria</taxon>
        <taxon>Bacillati</taxon>
        <taxon>Bacillota</taxon>
        <taxon>Clostridia</taxon>
        <taxon>Eubacteriales</taxon>
        <taxon>Flintibacter</taxon>
    </lineage>
</organism>
<keyword evidence="10" id="KW-1185">Reference proteome</keyword>
<dbReference type="SUPFAM" id="SSF51366">
    <property type="entry name" value="Ribulose-phoshate binding barrel"/>
    <property type="match status" value="1"/>
</dbReference>
<evidence type="ECO:0000256" key="6">
    <source>
        <dbReference type="ARBA" id="ARBA00049157"/>
    </source>
</evidence>
<evidence type="ECO:0000256" key="5">
    <source>
        <dbReference type="ARBA" id="ARBA00023239"/>
    </source>
</evidence>
<reference evidence="9" key="1">
    <citation type="submission" date="2020-08" db="EMBL/GenBank/DDBJ databases">
        <title>Genome public.</title>
        <authorList>
            <person name="Liu C."/>
            <person name="Sun Q."/>
        </authorList>
    </citation>
    <scope>NUCLEOTIDE SEQUENCE</scope>
    <source>
        <strain evidence="9">BX5</strain>
    </source>
</reference>
<dbReference type="NCBIfam" id="TIGR02127">
    <property type="entry name" value="pyrF_sub2"/>
    <property type="match status" value="1"/>
</dbReference>
<sequence length="308" mass="33095">MSFDVLQEKIRAMKNPTVAGLDARIEYVPEYIRQAAYEQYGVGLKGACEAIYQFNVGLMDALCDIVPAVKPQAAYYENLGWQGMEMLERTIRYAKSKGLFVIADIKRGDIGSTATAYAEGWLSGAGIEGQQFKSFDADCVTLNGYMGSDSIKPFLEAAKAEDKCAFVLVKTSNPGSGELQDVKTADGRTVYQVMGTLNESIAAGTEGKYGFTMAGAVTGATYPEQIRQLRADLPHTFFLVPGYGAQGGTAADVKYAFDAQGHGAIVNSSRGIMCAWKKTGGDGHDFAQAARNAAIAMRDDIAQFVTVE</sequence>
<dbReference type="PANTHER" id="PTHR43375">
    <property type="entry name" value="OROTIDINE 5'-PHOSPHATE DECARBOXYLASE"/>
    <property type="match status" value="1"/>
</dbReference>
<comment type="caution">
    <text evidence="9">The sequence shown here is derived from an EMBL/GenBank/DDBJ whole genome shotgun (WGS) entry which is preliminary data.</text>
</comment>
<dbReference type="InterPro" id="IPR001754">
    <property type="entry name" value="OMPdeCOase_dom"/>
</dbReference>
<comment type="similarity">
    <text evidence="2 7">Belongs to the OMP decarboxylase family. Type 2 subfamily.</text>
</comment>
<name>A0A8J6M3I8_9FIRM</name>
<feature type="active site" description="Proton donor" evidence="7">
    <location>
        <position position="106"/>
    </location>
</feature>
<evidence type="ECO:0000256" key="2">
    <source>
        <dbReference type="ARBA" id="ARBA00008847"/>
    </source>
</evidence>
<dbReference type="InterPro" id="IPR011995">
    <property type="entry name" value="OMPdecase_type-2"/>
</dbReference>
<keyword evidence="4 7" id="KW-0665">Pyrimidine biosynthesis</keyword>
<dbReference type="UniPathway" id="UPA00070">
    <property type="reaction ID" value="UER00120"/>
</dbReference>
<evidence type="ECO:0000313" key="10">
    <source>
        <dbReference type="Proteomes" id="UP000602260"/>
    </source>
</evidence>
<evidence type="ECO:0000313" key="9">
    <source>
        <dbReference type="EMBL" id="MBC5716508.1"/>
    </source>
</evidence>
<evidence type="ECO:0000256" key="7">
    <source>
        <dbReference type="HAMAP-Rule" id="MF_01215"/>
    </source>
</evidence>
<comment type="catalytic activity">
    <reaction evidence="6 7">
        <text>orotidine 5'-phosphate + H(+) = UMP + CO2</text>
        <dbReference type="Rhea" id="RHEA:11596"/>
        <dbReference type="ChEBI" id="CHEBI:15378"/>
        <dbReference type="ChEBI" id="CHEBI:16526"/>
        <dbReference type="ChEBI" id="CHEBI:57538"/>
        <dbReference type="ChEBI" id="CHEBI:57865"/>
        <dbReference type="EC" id="4.1.1.23"/>
    </reaction>
</comment>
<dbReference type="GO" id="GO:0004590">
    <property type="term" value="F:orotidine-5'-phosphate decarboxylase activity"/>
    <property type="evidence" value="ECO:0007669"/>
    <property type="project" value="UniProtKB-UniRule"/>
</dbReference>
<dbReference type="Gene3D" id="3.20.20.70">
    <property type="entry name" value="Aldolase class I"/>
    <property type="match status" value="1"/>
</dbReference>
<evidence type="ECO:0000256" key="4">
    <source>
        <dbReference type="ARBA" id="ARBA00022975"/>
    </source>
</evidence>
<dbReference type="PROSITE" id="PS00156">
    <property type="entry name" value="OMPDECASE"/>
    <property type="match status" value="1"/>
</dbReference>
<dbReference type="RefSeq" id="WP_186877939.1">
    <property type="nucleotide sequence ID" value="NZ_JACOPN010000002.1"/>
</dbReference>
<dbReference type="HAMAP" id="MF_01215">
    <property type="entry name" value="OMPdecase_type2"/>
    <property type="match status" value="1"/>
</dbReference>
<comment type="pathway">
    <text evidence="1 7">Pyrimidine metabolism; UMP biosynthesis via de novo pathway; UMP from orotate: step 2/2.</text>
</comment>
<dbReference type="InterPro" id="IPR011060">
    <property type="entry name" value="RibuloseP-bd_barrel"/>
</dbReference>
<evidence type="ECO:0000256" key="1">
    <source>
        <dbReference type="ARBA" id="ARBA00004861"/>
    </source>
</evidence>
<evidence type="ECO:0000259" key="8">
    <source>
        <dbReference type="SMART" id="SM00934"/>
    </source>
</evidence>
<feature type="domain" description="Orotidine 5'-phosphate decarboxylase" evidence="8">
    <location>
        <begin position="16"/>
        <end position="290"/>
    </location>
</feature>
<keyword evidence="3 7" id="KW-0210">Decarboxylase</keyword>
<protein>
    <recommendedName>
        <fullName evidence="7">Orotidine 5'-phosphate decarboxylase</fullName>
        <ecNumber evidence="7">4.1.1.23</ecNumber>
    </recommendedName>
    <alternativeName>
        <fullName evidence="7">OMP decarboxylase</fullName>
        <shortName evidence="7">OMPDCase</shortName>
        <shortName evidence="7">OMPdecase</shortName>
    </alternativeName>
</protein>
<dbReference type="AlphaFoldDB" id="A0A8J6M3I8"/>
<keyword evidence="5 7" id="KW-0456">Lyase</keyword>
<dbReference type="CDD" id="cd04725">
    <property type="entry name" value="OMP_decarboxylase_like"/>
    <property type="match status" value="1"/>
</dbReference>
<proteinExistence type="inferred from homology"/>
<dbReference type="GO" id="GO:0044205">
    <property type="term" value="P:'de novo' UMP biosynthetic process"/>
    <property type="evidence" value="ECO:0007669"/>
    <property type="project" value="UniProtKB-UniRule"/>
</dbReference>
<dbReference type="EC" id="4.1.1.23" evidence="7"/>
<dbReference type="SMART" id="SM00934">
    <property type="entry name" value="OMPdecase"/>
    <property type="match status" value="1"/>
</dbReference>
<gene>
    <name evidence="7 9" type="primary">pyrF</name>
    <name evidence="9" type="ORF">H8S55_04080</name>
</gene>